<feature type="non-terminal residue" evidence="1">
    <location>
        <position position="1"/>
    </location>
</feature>
<evidence type="ECO:0000313" key="1">
    <source>
        <dbReference type="EMBL" id="KAJ7763012.1"/>
    </source>
</evidence>
<name>A0AAD7JHX8_9AGAR</name>
<evidence type="ECO:0000313" key="2">
    <source>
        <dbReference type="Proteomes" id="UP001215598"/>
    </source>
</evidence>
<proteinExistence type="predicted"/>
<gene>
    <name evidence="1" type="ORF">B0H16DRAFT_1528478</name>
</gene>
<keyword evidence="2" id="KW-1185">Reference proteome</keyword>
<dbReference type="Proteomes" id="UP001215598">
    <property type="component" value="Unassembled WGS sequence"/>
</dbReference>
<accession>A0AAD7JHX8</accession>
<sequence>MAPLALPIDLEREIFECAALCRPVGIPALMLVAWRVKTWVEPLLYRTIVLWPTHRFASMPERIDRQPTFLRKPLIQVIKSKPASFFHDSVRHLMIPEVPENDTEGQFILSACTGVEDLWIYQLPPYLLPFTRNLPLRRLHCGLTELFVSKDVDFTHPLFANITHLELIDSPKEFDQEKWSGLALIPNLTHLAFNGLNFLSLWAVLLDQCRSLRLLVCLVGSSHSEVILSLAARQDDERLPRDPRFVVMQCEEFEKDWQMGAHTGEDYWARGEAVVAKHRSGEVDGAFRHNVLLRT</sequence>
<reference evidence="1" key="1">
    <citation type="submission" date="2023-03" db="EMBL/GenBank/DDBJ databases">
        <title>Massive genome expansion in bonnet fungi (Mycena s.s.) driven by repeated elements and novel gene families across ecological guilds.</title>
        <authorList>
            <consortium name="Lawrence Berkeley National Laboratory"/>
            <person name="Harder C.B."/>
            <person name="Miyauchi S."/>
            <person name="Viragh M."/>
            <person name="Kuo A."/>
            <person name="Thoen E."/>
            <person name="Andreopoulos B."/>
            <person name="Lu D."/>
            <person name="Skrede I."/>
            <person name="Drula E."/>
            <person name="Henrissat B."/>
            <person name="Morin E."/>
            <person name="Kohler A."/>
            <person name="Barry K."/>
            <person name="LaButti K."/>
            <person name="Morin E."/>
            <person name="Salamov A."/>
            <person name="Lipzen A."/>
            <person name="Mereny Z."/>
            <person name="Hegedus B."/>
            <person name="Baldrian P."/>
            <person name="Stursova M."/>
            <person name="Weitz H."/>
            <person name="Taylor A."/>
            <person name="Grigoriev I.V."/>
            <person name="Nagy L.G."/>
            <person name="Martin F."/>
            <person name="Kauserud H."/>
        </authorList>
    </citation>
    <scope>NUCLEOTIDE SEQUENCE</scope>
    <source>
        <strain evidence="1">CBHHK182m</strain>
    </source>
</reference>
<dbReference type="AlphaFoldDB" id="A0AAD7JHX8"/>
<dbReference type="EMBL" id="JARKIB010000031">
    <property type="protein sequence ID" value="KAJ7763012.1"/>
    <property type="molecule type" value="Genomic_DNA"/>
</dbReference>
<comment type="caution">
    <text evidence="1">The sequence shown here is derived from an EMBL/GenBank/DDBJ whole genome shotgun (WGS) entry which is preliminary data.</text>
</comment>
<protein>
    <submittedName>
        <fullName evidence="1">Uncharacterized protein</fullName>
    </submittedName>
</protein>
<organism evidence="1 2">
    <name type="scientific">Mycena metata</name>
    <dbReference type="NCBI Taxonomy" id="1033252"/>
    <lineage>
        <taxon>Eukaryota</taxon>
        <taxon>Fungi</taxon>
        <taxon>Dikarya</taxon>
        <taxon>Basidiomycota</taxon>
        <taxon>Agaricomycotina</taxon>
        <taxon>Agaricomycetes</taxon>
        <taxon>Agaricomycetidae</taxon>
        <taxon>Agaricales</taxon>
        <taxon>Marasmiineae</taxon>
        <taxon>Mycenaceae</taxon>
        <taxon>Mycena</taxon>
    </lineage>
</organism>